<accession>A0A1A9N4H1</accession>
<evidence type="ECO:0000256" key="1">
    <source>
        <dbReference type="ARBA" id="ARBA00004571"/>
    </source>
</evidence>
<feature type="signal peptide" evidence="11">
    <location>
        <begin position="1"/>
        <end position="20"/>
    </location>
</feature>
<evidence type="ECO:0000313" key="16">
    <source>
        <dbReference type="Proteomes" id="UP000078116"/>
    </source>
</evidence>
<dbReference type="EMBL" id="LXKA01000328">
    <property type="protein sequence ID" value="OAJ57281.1"/>
    <property type="molecule type" value="Genomic_DNA"/>
</dbReference>
<keyword evidence="9" id="KW-0472">Membrane</keyword>
<dbReference type="STRING" id="1462993.A6V36_25110"/>
<keyword evidence="10" id="KW-0998">Cell outer membrane</keyword>
<dbReference type="InterPro" id="IPR002299">
    <property type="entry name" value="Porin_Neis"/>
</dbReference>
<dbReference type="PANTHER" id="PTHR34501">
    <property type="entry name" value="PROTEIN YDDL-RELATED"/>
    <property type="match status" value="1"/>
</dbReference>
<keyword evidence="5" id="KW-0812">Transmembrane</keyword>
<dbReference type="RefSeq" id="WP_064266495.1">
    <property type="nucleotide sequence ID" value="NZ_LXJZ01000100.1"/>
</dbReference>
<reference evidence="15 16" key="1">
    <citation type="submission" date="2016-04" db="EMBL/GenBank/DDBJ databases">
        <title>Reclassification of Paraburkholderia panaciterrae (Farh et al. 2015) Dobritsa &amp; Samadpour 2016 as a later homotypic synonym of Paraburkholderia ginsengiterrae (Farh et al. 2015) Dobritsa &amp; Samadpour 2016.</title>
        <authorList>
            <person name="Dobritsa A.P."/>
            <person name="Kutumbaka K."/>
            <person name="Samadpour M."/>
        </authorList>
    </citation>
    <scope>NUCLEOTIDE SEQUENCE [LARGE SCALE GENOMIC DNA]</scope>
    <source>
        <strain evidence="13 16">DCY85</strain>
        <strain evidence="14 15">DCY85-1</strain>
    </source>
</reference>
<evidence type="ECO:0000313" key="13">
    <source>
        <dbReference type="EMBL" id="OAJ57281.1"/>
    </source>
</evidence>
<dbReference type="GO" id="GO:0015288">
    <property type="term" value="F:porin activity"/>
    <property type="evidence" value="ECO:0007669"/>
    <property type="project" value="UniProtKB-KW"/>
</dbReference>
<evidence type="ECO:0000313" key="14">
    <source>
        <dbReference type="EMBL" id="OAJ60939.1"/>
    </source>
</evidence>
<dbReference type="Gene3D" id="2.40.160.10">
    <property type="entry name" value="Porin"/>
    <property type="match status" value="1"/>
</dbReference>
<keyword evidence="8" id="KW-0626">Porin</keyword>
<dbReference type="PRINTS" id="PR00184">
    <property type="entry name" value="NEISSPPORIN"/>
</dbReference>
<keyword evidence="4" id="KW-1134">Transmembrane beta strand</keyword>
<keyword evidence="7" id="KW-0406">Ion transport</keyword>
<dbReference type="InterPro" id="IPR050298">
    <property type="entry name" value="Gram-neg_bact_OMP"/>
</dbReference>
<evidence type="ECO:0000256" key="11">
    <source>
        <dbReference type="SAM" id="SignalP"/>
    </source>
</evidence>
<evidence type="ECO:0000256" key="2">
    <source>
        <dbReference type="ARBA" id="ARBA00011233"/>
    </source>
</evidence>
<keyword evidence="3" id="KW-0813">Transport</keyword>
<evidence type="ECO:0000256" key="5">
    <source>
        <dbReference type="ARBA" id="ARBA00022692"/>
    </source>
</evidence>
<dbReference type="CDD" id="cd00342">
    <property type="entry name" value="gram_neg_porins"/>
    <property type="match status" value="1"/>
</dbReference>
<feature type="chain" id="PRO_5008393552" evidence="11">
    <location>
        <begin position="21"/>
        <end position="355"/>
    </location>
</feature>
<comment type="caution">
    <text evidence="13">The sequence shown here is derived from an EMBL/GenBank/DDBJ whole genome shotgun (WGS) entry which is preliminary data.</text>
</comment>
<evidence type="ECO:0000256" key="8">
    <source>
        <dbReference type="ARBA" id="ARBA00023114"/>
    </source>
</evidence>
<dbReference type="InterPro" id="IPR023614">
    <property type="entry name" value="Porin_dom_sf"/>
</dbReference>
<feature type="domain" description="Porin" evidence="12">
    <location>
        <begin position="7"/>
        <end position="321"/>
    </location>
</feature>
<dbReference type="PANTHER" id="PTHR34501:SF9">
    <property type="entry name" value="MAJOR OUTER MEMBRANE PROTEIN P.IA"/>
    <property type="match status" value="1"/>
</dbReference>
<dbReference type="InterPro" id="IPR033900">
    <property type="entry name" value="Gram_neg_porin_domain"/>
</dbReference>
<evidence type="ECO:0000313" key="15">
    <source>
        <dbReference type="Proteomes" id="UP000077961"/>
    </source>
</evidence>
<dbReference type="InterPro" id="IPR001702">
    <property type="entry name" value="Porin_Gram-ve"/>
</dbReference>
<keyword evidence="15" id="KW-1185">Reference proteome</keyword>
<dbReference type="Pfam" id="PF13609">
    <property type="entry name" value="Porin_4"/>
    <property type="match status" value="1"/>
</dbReference>
<dbReference type="GO" id="GO:0009279">
    <property type="term" value="C:cell outer membrane"/>
    <property type="evidence" value="ECO:0007669"/>
    <property type="project" value="UniProtKB-SubCell"/>
</dbReference>
<dbReference type="GO" id="GO:0034220">
    <property type="term" value="P:monoatomic ion transmembrane transport"/>
    <property type="evidence" value="ECO:0007669"/>
    <property type="project" value="InterPro"/>
</dbReference>
<gene>
    <name evidence="14" type="ORF">A6V36_25110</name>
    <name evidence="13" type="ORF">A6V37_29490</name>
</gene>
<evidence type="ECO:0000256" key="10">
    <source>
        <dbReference type="ARBA" id="ARBA00023237"/>
    </source>
</evidence>
<name>A0A1A9N4H1_9BURK</name>
<evidence type="ECO:0000256" key="7">
    <source>
        <dbReference type="ARBA" id="ARBA00023065"/>
    </source>
</evidence>
<protein>
    <submittedName>
        <fullName evidence="13">Porin</fullName>
    </submittedName>
</protein>
<dbReference type="PRINTS" id="PR00182">
    <property type="entry name" value="ECOLNEIPORIN"/>
</dbReference>
<dbReference type="OrthoDB" id="8961834at2"/>
<evidence type="ECO:0000256" key="4">
    <source>
        <dbReference type="ARBA" id="ARBA00022452"/>
    </source>
</evidence>
<dbReference type="Proteomes" id="UP000078116">
    <property type="component" value="Unassembled WGS sequence"/>
</dbReference>
<dbReference type="AlphaFoldDB" id="A0A1A9N4H1"/>
<evidence type="ECO:0000256" key="9">
    <source>
        <dbReference type="ARBA" id="ARBA00023136"/>
    </source>
</evidence>
<evidence type="ECO:0000259" key="12">
    <source>
        <dbReference type="Pfam" id="PF13609"/>
    </source>
</evidence>
<dbReference type="EMBL" id="LXJZ01000100">
    <property type="protein sequence ID" value="OAJ60939.1"/>
    <property type="molecule type" value="Genomic_DNA"/>
</dbReference>
<sequence length="355" mass="36981">MKRSIFAVALLGSVPAISYAQSSVTLYGIVDASILYTSKTPNSSGQNAGKTIALADAGLSPSLFGISGTEDLGGGLKTLFKIESGFNVANGGINDSNGNFFGRQAWVALDGNFGEVKAGLQFSPFVNSIWESDAREFANFGDIQSIYGGSVFLTGVHNSNAISYTSPKIAQLQGSVMLALGGEAGNFQAGRQYAASLKYDNGSLMVNAAFYDGNSGGTVNTPIPSTQAFIGRTLGALYRFGTLAVKAVFVNFHVAGAANNYVYGGGIDYFVLPQLNVNGAAWFTSDHNHTANHSLLTALGVEYFLSKRTTLYTQVGAVSNHGAANTGLSVSYTGIFFGVPGTTTVGADVGIRHAF</sequence>
<proteinExistence type="predicted"/>
<dbReference type="SUPFAM" id="SSF56935">
    <property type="entry name" value="Porins"/>
    <property type="match status" value="1"/>
</dbReference>
<dbReference type="Proteomes" id="UP000077961">
    <property type="component" value="Unassembled WGS sequence"/>
</dbReference>
<dbReference type="GO" id="GO:0046930">
    <property type="term" value="C:pore complex"/>
    <property type="evidence" value="ECO:0007669"/>
    <property type="project" value="UniProtKB-KW"/>
</dbReference>
<evidence type="ECO:0000256" key="3">
    <source>
        <dbReference type="ARBA" id="ARBA00022448"/>
    </source>
</evidence>
<comment type="subcellular location">
    <subcellularLocation>
        <location evidence="1">Cell outer membrane</location>
        <topology evidence="1">Multi-pass membrane protein</topology>
    </subcellularLocation>
</comment>
<comment type="subunit">
    <text evidence="2">Homotrimer.</text>
</comment>
<evidence type="ECO:0000256" key="6">
    <source>
        <dbReference type="ARBA" id="ARBA00022729"/>
    </source>
</evidence>
<keyword evidence="6 11" id="KW-0732">Signal</keyword>
<organism evidence="13 16">
    <name type="scientific">Paraburkholderia ginsengiterrae</name>
    <dbReference type="NCBI Taxonomy" id="1462993"/>
    <lineage>
        <taxon>Bacteria</taxon>
        <taxon>Pseudomonadati</taxon>
        <taxon>Pseudomonadota</taxon>
        <taxon>Betaproteobacteria</taxon>
        <taxon>Burkholderiales</taxon>
        <taxon>Burkholderiaceae</taxon>
        <taxon>Paraburkholderia</taxon>
    </lineage>
</organism>